<comment type="subcellular location">
    <subcellularLocation>
        <location evidence="1">Cell inner membrane</location>
        <topology evidence="1">Multi-pass membrane protein</topology>
    </subcellularLocation>
</comment>
<keyword evidence="8 9" id="KW-0472">Membrane</keyword>
<keyword evidence="7 9" id="KW-1133">Transmembrane helix</keyword>
<keyword evidence="6 9" id="KW-0812">Transmembrane</keyword>
<dbReference type="EMBL" id="UOFB01000362">
    <property type="protein sequence ID" value="VAW49577.1"/>
    <property type="molecule type" value="Genomic_DNA"/>
</dbReference>
<evidence type="ECO:0000256" key="2">
    <source>
        <dbReference type="ARBA" id="ARBA00014213"/>
    </source>
</evidence>
<evidence type="ECO:0000256" key="5">
    <source>
        <dbReference type="ARBA" id="ARBA00022519"/>
    </source>
</evidence>
<dbReference type="NCBIfam" id="TIGR04407">
    <property type="entry name" value="LptF_YjgP"/>
    <property type="match status" value="1"/>
</dbReference>
<feature type="transmembrane region" description="Helical" evidence="9">
    <location>
        <begin position="63"/>
        <end position="81"/>
    </location>
</feature>
<dbReference type="Pfam" id="PF03739">
    <property type="entry name" value="LptF_LptG"/>
    <property type="match status" value="1"/>
</dbReference>
<accession>A0A3B0WFV5</accession>
<evidence type="ECO:0000256" key="8">
    <source>
        <dbReference type="ARBA" id="ARBA00023136"/>
    </source>
</evidence>
<keyword evidence="3" id="KW-0813">Transport</keyword>
<feature type="transmembrane region" description="Helical" evidence="9">
    <location>
        <begin position="268"/>
        <end position="286"/>
    </location>
</feature>
<feature type="transmembrane region" description="Helical" evidence="9">
    <location>
        <begin position="327"/>
        <end position="346"/>
    </location>
</feature>
<evidence type="ECO:0000256" key="6">
    <source>
        <dbReference type="ARBA" id="ARBA00022692"/>
    </source>
</evidence>
<keyword evidence="5" id="KW-0997">Cell inner membrane</keyword>
<feature type="transmembrane region" description="Helical" evidence="9">
    <location>
        <begin position="102"/>
        <end position="126"/>
    </location>
</feature>
<proteinExistence type="predicted"/>
<dbReference type="GO" id="GO:0043190">
    <property type="term" value="C:ATP-binding cassette (ABC) transporter complex"/>
    <property type="evidence" value="ECO:0007669"/>
    <property type="project" value="InterPro"/>
</dbReference>
<evidence type="ECO:0000256" key="4">
    <source>
        <dbReference type="ARBA" id="ARBA00022475"/>
    </source>
</evidence>
<evidence type="ECO:0000256" key="9">
    <source>
        <dbReference type="SAM" id="Phobius"/>
    </source>
</evidence>
<name>A0A3B0WFV5_9ZZZZ</name>
<dbReference type="GO" id="GO:0015920">
    <property type="term" value="P:lipopolysaccharide transport"/>
    <property type="evidence" value="ECO:0007669"/>
    <property type="project" value="TreeGrafter"/>
</dbReference>
<evidence type="ECO:0000256" key="3">
    <source>
        <dbReference type="ARBA" id="ARBA00022448"/>
    </source>
</evidence>
<evidence type="ECO:0000256" key="7">
    <source>
        <dbReference type="ARBA" id="ARBA00022989"/>
    </source>
</evidence>
<reference evidence="10" key="1">
    <citation type="submission" date="2018-06" db="EMBL/GenBank/DDBJ databases">
        <authorList>
            <person name="Zhirakovskaya E."/>
        </authorList>
    </citation>
    <scope>NUCLEOTIDE SEQUENCE</scope>
</reference>
<sequence length="374" mass="41942">MRILDKYLLKELLKTFLAVLTVLLLITFGSEATQLLAMAVEGKIPSSIVFQVLLLKIPPALEVILPLVALLSIMLAMGRLYQDQEMVVLTSCGVSPAYFQKIMIVFLLPIALLTGWISLVVTPWSYQTERLLVSEAQTATPVSGLVAGRFNPLPNNEGVFYTKSISPKGELSNVWVQRLSAEEDVILVAPKGRFQWQDDRLILLLESGYSYQGMHGYQREESSIVVQQFKRMELLIPELSVKPPRPAKYEVATATLWGSDDLQHQALLQWRLVTPFGILVLGLIGLKMSKTGPREGRFAKIFLALVLYIVYNQFLVMGRDGIANGTWSNWIGLWPIPLVFLVFALVDREALKNRLANVFFKRGGGRKLPNGELR</sequence>
<dbReference type="InterPro" id="IPR030922">
    <property type="entry name" value="LptF"/>
</dbReference>
<gene>
    <name evidence="10" type="ORF">MNBD_GAMMA04-2263</name>
</gene>
<dbReference type="AlphaFoldDB" id="A0A3B0WFV5"/>
<organism evidence="10">
    <name type="scientific">hydrothermal vent metagenome</name>
    <dbReference type="NCBI Taxonomy" id="652676"/>
    <lineage>
        <taxon>unclassified sequences</taxon>
        <taxon>metagenomes</taxon>
        <taxon>ecological metagenomes</taxon>
    </lineage>
</organism>
<evidence type="ECO:0000256" key="1">
    <source>
        <dbReference type="ARBA" id="ARBA00004429"/>
    </source>
</evidence>
<keyword evidence="4" id="KW-1003">Cell membrane</keyword>
<protein>
    <recommendedName>
        <fullName evidence="2">Lipopolysaccharide export system permease protein LptF</fullName>
    </recommendedName>
</protein>
<feature type="transmembrane region" description="Helical" evidence="9">
    <location>
        <begin position="298"/>
        <end position="315"/>
    </location>
</feature>
<dbReference type="PANTHER" id="PTHR33529">
    <property type="entry name" value="SLR0882 PROTEIN-RELATED"/>
    <property type="match status" value="1"/>
</dbReference>
<dbReference type="InterPro" id="IPR005495">
    <property type="entry name" value="LptG/LptF_permease"/>
</dbReference>
<evidence type="ECO:0000313" key="10">
    <source>
        <dbReference type="EMBL" id="VAW49577.1"/>
    </source>
</evidence>
<dbReference type="GO" id="GO:0055085">
    <property type="term" value="P:transmembrane transport"/>
    <property type="evidence" value="ECO:0007669"/>
    <property type="project" value="InterPro"/>
</dbReference>
<dbReference type="PANTHER" id="PTHR33529:SF7">
    <property type="entry name" value="LIPOPOLYSACCHARIDE EXPORT SYSTEM PERMEASE PROTEIN LPTF"/>
    <property type="match status" value="1"/>
</dbReference>